<evidence type="ECO:0000259" key="7">
    <source>
        <dbReference type="PROSITE" id="PS51387"/>
    </source>
</evidence>
<dbReference type="InterPro" id="IPR050416">
    <property type="entry name" value="FAD-linked_Oxidoreductase"/>
</dbReference>
<evidence type="ECO:0000313" key="8">
    <source>
        <dbReference type="EMBL" id="RDW57286.1"/>
    </source>
</evidence>
<evidence type="ECO:0000256" key="3">
    <source>
        <dbReference type="ARBA" id="ARBA00022630"/>
    </source>
</evidence>
<dbReference type="InterPro" id="IPR016169">
    <property type="entry name" value="FAD-bd_PCMH_sub2"/>
</dbReference>
<gene>
    <name evidence="8" type="ORF">BP5796_12736</name>
</gene>
<keyword evidence="9" id="KW-1185">Reference proteome</keyword>
<dbReference type="InterPro" id="IPR012951">
    <property type="entry name" value="BBE"/>
</dbReference>
<dbReference type="PROSITE" id="PS51387">
    <property type="entry name" value="FAD_PCMH"/>
    <property type="match status" value="1"/>
</dbReference>
<keyword evidence="5" id="KW-0560">Oxidoreductase</keyword>
<dbReference type="GO" id="GO:0016491">
    <property type="term" value="F:oxidoreductase activity"/>
    <property type="evidence" value="ECO:0007669"/>
    <property type="project" value="UniProtKB-KW"/>
</dbReference>
<dbReference type="AlphaFoldDB" id="A0A3D8Q639"/>
<dbReference type="InterPro" id="IPR036318">
    <property type="entry name" value="FAD-bd_PCMH-like_sf"/>
</dbReference>
<sequence length="496" mass="53427">MNRLITSFVRSVAIAISLLINLSHASPNITAELGPSLSPNATIVFQGSAEFLVATDRDNEQAPPTYTVVVEVATESDVQATVRYANRHNISFLATTGLHGGTSTLGNLQQGINIRMRKMNATTIDADGLSATFGGGILSLEVRDALWAAGKQTVTGACECVGLVGPLLGGGHGYLQGFYGLISDNLISARVVLANGEAILVSATENSDLFWALQGAGHNFGILTEVTSRVYDVPSTNWAYAQYIYTHDKVEALFSQLNAWTSNGTKSMPVEFVNKNVFARIPGIDADNAVIIFNIFYQGADVVPTEYTAPLLAIGPVVTAANVTDYPGLTLVDSTTVDSAVCQQHDAVNMMFPISIKSYSIAAQRAAFDAFNNFTADATFINSAVLFEGYSTQAVKAVPSNNTAFPHREDNYLITPVVSYAVNSTLDSKAIAFGDNFRQALHDADGSAELHTYVNYAHGDETLQEMYGYDAWRLARLQTLKKKYDPDGKFSFYAPI</sequence>
<dbReference type="InterPro" id="IPR006094">
    <property type="entry name" value="Oxid_FAD_bind_N"/>
</dbReference>
<dbReference type="PANTHER" id="PTHR42973:SF9">
    <property type="entry name" value="FAD-BINDING PCMH-TYPE DOMAIN-CONTAINING PROTEIN-RELATED"/>
    <property type="match status" value="1"/>
</dbReference>
<feature type="chain" id="PRO_5017654247" description="FAD-binding PCMH-type domain-containing protein" evidence="6">
    <location>
        <begin position="26"/>
        <end position="496"/>
    </location>
</feature>
<dbReference type="Pfam" id="PF08031">
    <property type="entry name" value="BBE"/>
    <property type="match status" value="1"/>
</dbReference>
<feature type="domain" description="FAD-binding PCMH-type" evidence="7">
    <location>
        <begin position="61"/>
        <end position="233"/>
    </location>
</feature>
<dbReference type="Proteomes" id="UP000256328">
    <property type="component" value="Unassembled WGS sequence"/>
</dbReference>
<dbReference type="Pfam" id="PF01565">
    <property type="entry name" value="FAD_binding_4"/>
    <property type="match status" value="1"/>
</dbReference>
<name>A0A3D8Q639_9HELO</name>
<evidence type="ECO:0000256" key="1">
    <source>
        <dbReference type="ARBA" id="ARBA00001974"/>
    </source>
</evidence>
<protein>
    <recommendedName>
        <fullName evidence="7">FAD-binding PCMH-type domain-containing protein</fullName>
    </recommendedName>
</protein>
<evidence type="ECO:0000256" key="4">
    <source>
        <dbReference type="ARBA" id="ARBA00022827"/>
    </source>
</evidence>
<evidence type="ECO:0000313" key="9">
    <source>
        <dbReference type="Proteomes" id="UP000256328"/>
    </source>
</evidence>
<keyword evidence="3" id="KW-0285">Flavoprotein</keyword>
<feature type="signal peptide" evidence="6">
    <location>
        <begin position="1"/>
        <end position="25"/>
    </location>
</feature>
<dbReference type="Gene3D" id="3.30.465.10">
    <property type="match status" value="1"/>
</dbReference>
<dbReference type="PANTHER" id="PTHR42973">
    <property type="entry name" value="BINDING OXIDOREDUCTASE, PUTATIVE (AFU_ORTHOLOGUE AFUA_1G17690)-RELATED"/>
    <property type="match status" value="1"/>
</dbReference>
<dbReference type="EMBL" id="PDLN01000023">
    <property type="protein sequence ID" value="RDW57286.1"/>
    <property type="molecule type" value="Genomic_DNA"/>
</dbReference>
<comment type="caution">
    <text evidence="8">The sequence shown here is derived from an EMBL/GenBank/DDBJ whole genome shotgun (WGS) entry which is preliminary data.</text>
</comment>
<evidence type="ECO:0000256" key="5">
    <source>
        <dbReference type="ARBA" id="ARBA00023002"/>
    </source>
</evidence>
<dbReference type="SUPFAM" id="SSF56176">
    <property type="entry name" value="FAD-binding/transporter-associated domain-like"/>
    <property type="match status" value="1"/>
</dbReference>
<dbReference type="InterPro" id="IPR016166">
    <property type="entry name" value="FAD-bd_PCMH"/>
</dbReference>
<comment type="similarity">
    <text evidence="2">Belongs to the oxygen-dependent FAD-linked oxidoreductase family.</text>
</comment>
<reference evidence="8 9" key="1">
    <citation type="journal article" date="2018" name="IMA Fungus">
        <title>IMA Genome-F 9: Draft genome sequence of Annulohypoxylon stygium, Aspergillus mulundensis, Berkeleyomyces basicola (syn. Thielaviopsis basicola), Ceratocystis smalleyi, two Cercospora beticola strains, Coleophoma cylindrospora, Fusarium fracticaudum, Phialophora cf. hyalina, and Morchella septimelata.</title>
        <authorList>
            <person name="Wingfield B.D."/>
            <person name="Bills G.F."/>
            <person name="Dong Y."/>
            <person name="Huang W."/>
            <person name="Nel W.J."/>
            <person name="Swalarsk-Parry B.S."/>
            <person name="Vaghefi N."/>
            <person name="Wilken P.M."/>
            <person name="An Z."/>
            <person name="de Beer Z.W."/>
            <person name="De Vos L."/>
            <person name="Chen L."/>
            <person name="Duong T.A."/>
            <person name="Gao Y."/>
            <person name="Hammerbacher A."/>
            <person name="Kikkert J.R."/>
            <person name="Li Y."/>
            <person name="Li H."/>
            <person name="Li K."/>
            <person name="Li Q."/>
            <person name="Liu X."/>
            <person name="Ma X."/>
            <person name="Naidoo K."/>
            <person name="Pethybridge S.J."/>
            <person name="Sun J."/>
            <person name="Steenkamp E.T."/>
            <person name="van der Nest M.A."/>
            <person name="van Wyk S."/>
            <person name="Wingfield M.J."/>
            <person name="Xiong C."/>
            <person name="Yue Q."/>
            <person name="Zhang X."/>
        </authorList>
    </citation>
    <scope>NUCLEOTIDE SEQUENCE [LARGE SCALE GENOMIC DNA]</scope>
    <source>
        <strain evidence="8 9">BP5796</strain>
    </source>
</reference>
<evidence type="ECO:0000256" key="2">
    <source>
        <dbReference type="ARBA" id="ARBA00005466"/>
    </source>
</evidence>
<evidence type="ECO:0000256" key="6">
    <source>
        <dbReference type="SAM" id="SignalP"/>
    </source>
</evidence>
<dbReference type="Gene3D" id="3.40.462.20">
    <property type="match status" value="1"/>
</dbReference>
<organism evidence="8 9">
    <name type="scientific">Coleophoma crateriformis</name>
    <dbReference type="NCBI Taxonomy" id="565419"/>
    <lineage>
        <taxon>Eukaryota</taxon>
        <taxon>Fungi</taxon>
        <taxon>Dikarya</taxon>
        <taxon>Ascomycota</taxon>
        <taxon>Pezizomycotina</taxon>
        <taxon>Leotiomycetes</taxon>
        <taxon>Helotiales</taxon>
        <taxon>Dermateaceae</taxon>
        <taxon>Coleophoma</taxon>
    </lineage>
</organism>
<accession>A0A3D8Q639</accession>
<keyword evidence="6" id="KW-0732">Signal</keyword>
<dbReference type="GO" id="GO:0071949">
    <property type="term" value="F:FAD binding"/>
    <property type="evidence" value="ECO:0007669"/>
    <property type="project" value="InterPro"/>
</dbReference>
<proteinExistence type="inferred from homology"/>
<keyword evidence="4" id="KW-0274">FAD</keyword>
<comment type="cofactor">
    <cofactor evidence="1">
        <name>FAD</name>
        <dbReference type="ChEBI" id="CHEBI:57692"/>
    </cofactor>
</comment>
<dbReference type="OrthoDB" id="415825at2759"/>